<name>A0ABZ1C8I9_9BACT</name>
<dbReference type="RefSeq" id="WP_221029161.1">
    <property type="nucleotide sequence ID" value="NZ_CP139781.1"/>
</dbReference>
<dbReference type="InterPro" id="IPR003156">
    <property type="entry name" value="DHHA1_dom"/>
</dbReference>
<dbReference type="Pfam" id="PF02272">
    <property type="entry name" value="DHHA1"/>
    <property type="match status" value="1"/>
</dbReference>
<dbReference type="InterPro" id="IPR038763">
    <property type="entry name" value="DHH_sf"/>
</dbReference>
<dbReference type="Proteomes" id="UP000738431">
    <property type="component" value="Chromosome"/>
</dbReference>
<organism evidence="3 4">
    <name type="scientific">Actomonas aquatica</name>
    <dbReference type="NCBI Taxonomy" id="2866162"/>
    <lineage>
        <taxon>Bacteria</taxon>
        <taxon>Pseudomonadati</taxon>
        <taxon>Verrucomicrobiota</taxon>
        <taxon>Opitutia</taxon>
        <taxon>Opitutales</taxon>
        <taxon>Opitutaceae</taxon>
        <taxon>Actomonas</taxon>
    </lineage>
</organism>
<dbReference type="Pfam" id="PF01368">
    <property type="entry name" value="DHH"/>
    <property type="match status" value="1"/>
</dbReference>
<dbReference type="InterPro" id="IPR051319">
    <property type="entry name" value="Oligoribo/pAp-PDE_c-di-AMP_PDE"/>
</dbReference>
<keyword evidence="4" id="KW-1185">Reference proteome</keyword>
<evidence type="ECO:0000259" key="2">
    <source>
        <dbReference type="Pfam" id="PF02272"/>
    </source>
</evidence>
<dbReference type="InterPro" id="IPR001667">
    <property type="entry name" value="DDH_dom"/>
</dbReference>
<protein>
    <submittedName>
        <fullName evidence="3">Bifunctional oligoribonuclease/PAP phosphatase NrnA</fullName>
        <ecNumber evidence="3">3.1.3.7</ecNumber>
    </submittedName>
</protein>
<evidence type="ECO:0000313" key="3">
    <source>
        <dbReference type="EMBL" id="WRQ87798.1"/>
    </source>
</evidence>
<dbReference type="PANTHER" id="PTHR47618">
    <property type="entry name" value="BIFUNCTIONAL OLIGORIBONUCLEASE AND PAP PHOSPHATASE NRNA"/>
    <property type="match status" value="1"/>
</dbReference>
<reference evidence="3 4" key="1">
    <citation type="submission" date="2023-12" db="EMBL/GenBank/DDBJ databases">
        <title>Description of an unclassified Opitutus bacterium of Verrucomicrobiota.</title>
        <authorList>
            <person name="Zhang D.-F."/>
        </authorList>
    </citation>
    <scope>NUCLEOTIDE SEQUENCE [LARGE SCALE GENOMIC DNA]</scope>
    <source>
        <strain evidence="3 4">WL0086</strain>
    </source>
</reference>
<dbReference type="GO" id="GO:0008441">
    <property type="term" value="F:3'(2'),5'-bisphosphate nucleotidase activity"/>
    <property type="evidence" value="ECO:0007669"/>
    <property type="project" value="UniProtKB-EC"/>
</dbReference>
<feature type="domain" description="DHHA1" evidence="2">
    <location>
        <begin position="240"/>
        <end position="323"/>
    </location>
</feature>
<evidence type="ECO:0000313" key="4">
    <source>
        <dbReference type="Proteomes" id="UP000738431"/>
    </source>
</evidence>
<accession>A0ABZ1C8I9</accession>
<dbReference type="Gene3D" id="3.10.310.30">
    <property type="match status" value="1"/>
</dbReference>
<gene>
    <name evidence="3" type="ORF">K1X11_000145</name>
</gene>
<keyword evidence="3" id="KW-0378">Hydrolase</keyword>
<dbReference type="PANTHER" id="PTHR47618:SF1">
    <property type="entry name" value="BIFUNCTIONAL OLIGORIBONUCLEASE AND PAP PHOSPHATASE NRNA"/>
    <property type="match status" value="1"/>
</dbReference>
<dbReference type="SUPFAM" id="SSF64182">
    <property type="entry name" value="DHH phosphoesterases"/>
    <property type="match status" value="1"/>
</dbReference>
<dbReference type="Gene3D" id="3.90.1640.10">
    <property type="entry name" value="inorganic pyrophosphatase (n-terminal core)"/>
    <property type="match status" value="1"/>
</dbReference>
<proteinExistence type="predicted"/>
<feature type="domain" description="DDH" evidence="1">
    <location>
        <begin position="27"/>
        <end position="167"/>
    </location>
</feature>
<evidence type="ECO:0000259" key="1">
    <source>
        <dbReference type="Pfam" id="PF01368"/>
    </source>
</evidence>
<dbReference type="EC" id="3.1.3.7" evidence="3"/>
<dbReference type="EMBL" id="CP139781">
    <property type="protein sequence ID" value="WRQ87798.1"/>
    <property type="molecule type" value="Genomic_DNA"/>
</dbReference>
<sequence>MTDDGPNYPKLHDGFRALLQETDQRPVAVVGHARPDGDCIGSQVALARILRAMGREVICVNSDTVPRRLEFVAHGERFVNVEGLPAESAHVAIFVDCADHERPGPRLMARFPTVLGNIDHHVSNQGYAEHNCVDPRAAATCEILAGLFLDFNLPIDAQTAQALYAGILTDTGQFRFASTTHRTFKFAAELMACGADPVQAGFELYEREPLGKMKLLQRFLASLELHAGGRICVGTLVRGVFEETGTNHEDTEGLVDYARAIDGVEIGCLIEEREDGAKASLRSKDPVYRVDRIAALFNGGGHACAAGLNVKGVAMPEFRRQLATALVARLDEVQAGEGI</sequence>